<dbReference type="PANTHER" id="PTHR11575:SF22">
    <property type="entry name" value="ADL392WP"/>
    <property type="match status" value="1"/>
</dbReference>
<dbReference type="GO" id="GO:0005829">
    <property type="term" value="C:cytosol"/>
    <property type="evidence" value="ECO:0007669"/>
    <property type="project" value="EnsemblFungi"/>
</dbReference>
<dbReference type="SUPFAM" id="SSF56300">
    <property type="entry name" value="Metallo-dependent phosphatases"/>
    <property type="match status" value="1"/>
</dbReference>
<dbReference type="PANTHER" id="PTHR11575">
    <property type="entry name" value="5'-NUCLEOTIDASE-RELATED"/>
    <property type="match status" value="1"/>
</dbReference>
<protein>
    <submittedName>
        <fullName evidence="4">Secreted protein</fullName>
    </submittedName>
</protein>
<comment type="caution">
    <text evidence="4">The sequence shown here is derived from an EMBL/GenBank/DDBJ whole genome shotgun (WGS) entry which is preliminary data.</text>
</comment>
<dbReference type="OMA" id="QTIGNHE"/>
<name>A0A1U7LSI5_NEOID</name>
<dbReference type="AlphaFoldDB" id="A0A1U7LSI5"/>
<gene>
    <name evidence="4" type="ORF">NEOLI_002830</name>
</gene>
<dbReference type="Pfam" id="PF21953">
    <property type="entry name" value="NadN_nucleosid_C"/>
    <property type="match status" value="1"/>
</dbReference>
<dbReference type="FunFam" id="3.60.21.10:FF:000043">
    <property type="entry name" value="Ser/Thr protein phosphatase family"/>
    <property type="match status" value="1"/>
</dbReference>
<feature type="chain" id="PRO_5012866326" evidence="1">
    <location>
        <begin position="16"/>
        <end position="615"/>
    </location>
</feature>
<evidence type="ECO:0000313" key="4">
    <source>
        <dbReference type="EMBL" id="OLL25589.1"/>
    </source>
</evidence>
<dbReference type="InterPro" id="IPR041823">
    <property type="entry name" value="YHR202W_N"/>
</dbReference>
<feature type="domain" description="Calcineurin-like phosphoesterase" evidence="2">
    <location>
        <begin position="56"/>
        <end position="292"/>
    </location>
</feature>
<feature type="domain" description="Putative 5'-nucleotidase C-terminal" evidence="3">
    <location>
        <begin position="398"/>
        <end position="576"/>
    </location>
</feature>
<dbReference type="InterPro" id="IPR014485">
    <property type="entry name" value="Pesterase_C1039"/>
</dbReference>
<dbReference type="InterPro" id="IPR006179">
    <property type="entry name" value="5_nucleotidase/apyrase"/>
</dbReference>
<evidence type="ECO:0000313" key="5">
    <source>
        <dbReference type="Proteomes" id="UP000186594"/>
    </source>
</evidence>
<dbReference type="GO" id="GO:0019677">
    <property type="term" value="P:NAD+ catabolic process"/>
    <property type="evidence" value="ECO:0007669"/>
    <property type="project" value="EnsemblFungi"/>
</dbReference>
<evidence type="ECO:0000256" key="1">
    <source>
        <dbReference type="SAM" id="SignalP"/>
    </source>
</evidence>
<proteinExistence type="predicted"/>
<dbReference type="Pfam" id="PF00149">
    <property type="entry name" value="Metallophos"/>
    <property type="match status" value="1"/>
</dbReference>
<dbReference type="InterPro" id="IPR004843">
    <property type="entry name" value="Calcineurin-like_PHP"/>
</dbReference>
<dbReference type="InterPro" id="IPR029052">
    <property type="entry name" value="Metallo-depent_PP-like"/>
</dbReference>
<keyword evidence="1" id="KW-0732">Signal</keyword>
<organism evidence="4 5">
    <name type="scientific">Neolecta irregularis (strain DAH-3)</name>
    <dbReference type="NCBI Taxonomy" id="1198029"/>
    <lineage>
        <taxon>Eukaryota</taxon>
        <taxon>Fungi</taxon>
        <taxon>Dikarya</taxon>
        <taxon>Ascomycota</taxon>
        <taxon>Taphrinomycotina</taxon>
        <taxon>Neolectales</taxon>
        <taxon>Neolectaceae</taxon>
        <taxon>Neolecta</taxon>
    </lineage>
</organism>
<keyword evidence="5" id="KW-1185">Reference proteome</keyword>
<dbReference type="InterPro" id="IPR053828">
    <property type="entry name" value="Nucleosidase_C"/>
</dbReference>
<dbReference type="OrthoDB" id="7722975at2759"/>
<dbReference type="GO" id="GO:0008253">
    <property type="term" value="F:5'-nucleotidase activity"/>
    <property type="evidence" value="ECO:0007669"/>
    <property type="project" value="UniProtKB-ARBA"/>
</dbReference>
<evidence type="ECO:0000259" key="3">
    <source>
        <dbReference type="Pfam" id="PF21953"/>
    </source>
</evidence>
<feature type="signal peptide" evidence="1">
    <location>
        <begin position="1"/>
        <end position="15"/>
    </location>
</feature>
<evidence type="ECO:0000259" key="2">
    <source>
        <dbReference type="Pfam" id="PF00149"/>
    </source>
</evidence>
<sequence>MRLYFLSFLAYLTVALDCVNRDTLGPQKRYLFKRKQPEAPNAEEVKLKALDWGQLNFLHTTDTHGWLEGHLKEKHYGGDWGDFSSFVTIMKEIAAFKQADLLLIDTGDLNDGNGMSDATAVSGERIRPLYTARPCQTKLANLKELPFDILTIGNHELYRPEIALDVYQNFAPFWGDRYLTSNVQIYDPNTGELNYIGKQYRHFQTKMGLNIMAFGFLFDFDRGANNTVVIKMEDSVKEQWFLDALAEGNVDLFLLAGHIPVRGSSEWTSAITAIRAVYPNTPIQIFGGHYHIRDFVAYDSRAVGLASGRYCETVGWISINGLNNTLSSDSGTGRPALNESTDDLRISRKYLDFNRFTFAFHTNLDQFDTRHGKKISHEITQIRHELNLTSIFGCAPQDYYLSRVAYEDKGSLIRLISQEAIPSVVVREARRNNPRIFLMNSGLLRFDIFKGLFTHDDSFIVAPFKNSFQFIPSVPYTIAKGVLSALNAGKVAKRREPEIGSLGNHGNHRPISQLYDISPGYVTYDDFGTDGDDTKHPELPNYHVPNYLQGNASFSVSEEPDSVDVIFIDFIARYVLDALKRSGKEYSLGDIQDYLPEEFYSRNVLPKYAQENWPC</sequence>
<dbReference type="GO" id="GO:0005576">
    <property type="term" value="C:extracellular region"/>
    <property type="evidence" value="ECO:0007669"/>
    <property type="project" value="EnsemblFungi"/>
</dbReference>
<accession>A0A1U7LSI5</accession>
<dbReference type="Proteomes" id="UP000186594">
    <property type="component" value="Unassembled WGS sequence"/>
</dbReference>
<dbReference type="InterPro" id="IPR036907">
    <property type="entry name" value="5'-Nucleotdase_C_sf"/>
</dbReference>
<dbReference type="Gene3D" id="3.90.780.10">
    <property type="entry name" value="5'-Nucleotidase, C-terminal domain"/>
    <property type="match status" value="2"/>
</dbReference>
<reference evidence="4 5" key="1">
    <citation type="submission" date="2016-04" db="EMBL/GenBank/DDBJ databases">
        <title>Evolutionary innovation and constraint leading to complex multicellularity in the Ascomycota.</title>
        <authorList>
            <person name="Cisse O."/>
            <person name="Nguyen A."/>
            <person name="Hewitt D.A."/>
            <person name="Jedd G."/>
            <person name="Stajich J.E."/>
        </authorList>
    </citation>
    <scope>NUCLEOTIDE SEQUENCE [LARGE SCALE GENOMIC DNA]</scope>
    <source>
        <strain evidence="4 5">DAH-3</strain>
    </source>
</reference>
<dbReference type="STRING" id="1198029.A0A1U7LSI5"/>
<dbReference type="CDD" id="cd07407">
    <property type="entry name" value="MPP_YHR202W_N"/>
    <property type="match status" value="1"/>
</dbReference>
<dbReference type="PIRSF" id="PIRSF017316">
    <property type="entry name" value="Pesterase_C1039"/>
    <property type="match status" value="1"/>
</dbReference>
<dbReference type="EMBL" id="LXFE01000354">
    <property type="protein sequence ID" value="OLL25589.1"/>
    <property type="molecule type" value="Genomic_DNA"/>
</dbReference>
<dbReference type="Gene3D" id="3.60.21.10">
    <property type="match status" value="1"/>
</dbReference>
<dbReference type="SUPFAM" id="SSF55816">
    <property type="entry name" value="5'-nucleotidase (syn. UDP-sugar hydrolase), C-terminal domain"/>
    <property type="match status" value="1"/>
</dbReference>